<sequence length="31" mass="3370">VQLAGLAVSRFIIGGNPFSTVSHQGERRDQE</sequence>
<evidence type="ECO:0000313" key="1">
    <source>
        <dbReference type="EMBL" id="SVD90177.1"/>
    </source>
</evidence>
<name>A0A382Z3R9_9ZZZZ</name>
<feature type="non-terminal residue" evidence="1">
    <location>
        <position position="1"/>
    </location>
</feature>
<dbReference type="AlphaFoldDB" id="A0A382Z3R9"/>
<organism evidence="1">
    <name type="scientific">marine metagenome</name>
    <dbReference type="NCBI Taxonomy" id="408172"/>
    <lineage>
        <taxon>unclassified sequences</taxon>
        <taxon>metagenomes</taxon>
        <taxon>ecological metagenomes</taxon>
    </lineage>
</organism>
<protein>
    <submittedName>
        <fullName evidence="1">Uncharacterized protein</fullName>
    </submittedName>
</protein>
<feature type="non-terminal residue" evidence="1">
    <location>
        <position position="31"/>
    </location>
</feature>
<proteinExistence type="predicted"/>
<gene>
    <name evidence="1" type="ORF">METZ01_LOCUS443031</name>
</gene>
<reference evidence="1" key="1">
    <citation type="submission" date="2018-05" db="EMBL/GenBank/DDBJ databases">
        <authorList>
            <person name="Lanie J.A."/>
            <person name="Ng W.-L."/>
            <person name="Kazmierczak K.M."/>
            <person name="Andrzejewski T.M."/>
            <person name="Davidsen T.M."/>
            <person name="Wayne K.J."/>
            <person name="Tettelin H."/>
            <person name="Glass J.I."/>
            <person name="Rusch D."/>
            <person name="Podicherti R."/>
            <person name="Tsui H.-C.T."/>
            <person name="Winkler M.E."/>
        </authorList>
    </citation>
    <scope>NUCLEOTIDE SEQUENCE</scope>
</reference>
<accession>A0A382Z3R9</accession>
<dbReference type="EMBL" id="UINC01180801">
    <property type="protein sequence ID" value="SVD90177.1"/>
    <property type="molecule type" value="Genomic_DNA"/>
</dbReference>